<reference evidence="1" key="1">
    <citation type="submission" date="2016-10" db="EMBL/GenBank/DDBJ databases">
        <title>Draft Genome Sequence of Nocardioides luteus Strain BAFB, an Alkane-Degrading Bacterium Isolated from JP-7 Polluted Soil.</title>
        <authorList>
            <person name="Brown L."/>
            <person name="Ruiz O.N."/>
            <person name="Gunasekera T."/>
        </authorList>
    </citation>
    <scope>NUCLEOTIDE SEQUENCE [LARGE SCALE GENOMIC DNA]</scope>
    <source>
        <strain evidence="1">BAFB</strain>
    </source>
</reference>
<organism evidence="1 2">
    <name type="scientific">Nocardioides luteus</name>
    <dbReference type="NCBI Taxonomy" id="1844"/>
    <lineage>
        <taxon>Bacteria</taxon>
        <taxon>Bacillati</taxon>
        <taxon>Actinomycetota</taxon>
        <taxon>Actinomycetes</taxon>
        <taxon>Propionibacteriales</taxon>
        <taxon>Nocardioidaceae</taxon>
        <taxon>Nocardioides</taxon>
    </lineage>
</organism>
<name>A0A1J4N8Q8_9ACTN</name>
<gene>
    <name evidence="1" type="ORF">UG56_005350</name>
</gene>
<proteinExistence type="predicted"/>
<sequence length="349" mass="39157">MKRAPHFEPRRWSAERPQVVMPVALDPTGRAGPTTRQSRGRGWRRVWRGLYVPMTVDSSDAQQRVLEAAALLPNTGAVTGWAAYAWVGAKWFAGMGEARPVTLATYGHKILAQPGLAVSAERMPPQERCWIDGLPITSPARSIVFEIRYSADLREAVRWLDLALASDQVSLNEAAAYISTLNGWTGVGLAREAIVLADENVWSPREVDLRLLWRIDLGLTALVCNRPVFDLEGRHIGTPDVLDLEAGVVGEYDGKLHLEGKRRAVDIEREGLFRAAGLEYVTMVSREIGDPSGFLRRTLEARSRARRIAVADRRWTIDPPRWWTPTHTVEQRRSLNAVQRERFLSNRVG</sequence>
<dbReference type="STRING" id="1844.UG56_005350"/>
<protein>
    <recommendedName>
        <fullName evidence="3">DUF559 domain-containing protein</fullName>
    </recommendedName>
</protein>
<dbReference type="Proteomes" id="UP000033772">
    <property type="component" value="Unassembled WGS sequence"/>
</dbReference>
<evidence type="ECO:0000313" key="2">
    <source>
        <dbReference type="Proteomes" id="UP000033772"/>
    </source>
</evidence>
<comment type="caution">
    <text evidence="1">The sequence shown here is derived from an EMBL/GenBank/DDBJ whole genome shotgun (WGS) entry which is preliminary data.</text>
</comment>
<dbReference type="EMBL" id="JZDQ02000006">
    <property type="protein sequence ID" value="OIJ27899.1"/>
    <property type="molecule type" value="Genomic_DNA"/>
</dbReference>
<evidence type="ECO:0000313" key="1">
    <source>
        <dbReference type="EMBL" id="OIJ27899.1"/>
    </source>
</evidence>
<dbReference type="AlphaFoldDB" id="A0A1J4N8Q8"/>
<keyword evidence="2" id="KW-1185">Reference proteome</keyword>
<accession>A0A1J4N8Q8</accession>
<evidence type="ECO:0008006" key="3">
    <source>
        <dbReference type="Google" id="ProtNLM"/>
    </source>
</evidence>